<evidence type="ECO:0000256" key="2">
    <source>
        <dbReference type="ARBA" id="ARBA00022525"/>
    </source>
</evidence>
<dbReference type="PROSITE" id="PS50847">
    <property type="entry name" value="GRAM_POS_ANCHORING"/>
    <property type="match status" value="1"/>
</dbReference>
<keyword evidence="1" id="KW-0134">Cell wall</keyword>
<protein>
    <submittedName>
        <fullName evidence="9">Cell wall surface anchor family protein</fullName>
    </submittedName>
</protein>
<feature type="region of interest" description="Disordered" evidence="6">
    <location>
        <begin position="2124"/>
        <end position="2517"/>
    </location>
</feature>
<feature type="compositionally biased region" description="Low complexity" evidence="6">
    <location>
        <begin position="2141"/>
        <end position="2502"/>
    </location>
</feature>
<dbReference type="Gene3D" id="1.20.5.420">
    <property type="entry name" value="Immunoglobulin FC, subunit C"/>
    <property type="match status" value="1"/>
</dbReference>
<evidence type="ECO:0000313" key="9">
    <source>
        <dbReference type="EMBL" id="CYV13982.1"/>
    </source>
</evidence>
<dbReference type="Pfam" id="PF04650">
    <property type="entry name" value="YSIRK_signal"/>
    <property type="match status" value="1"/>
</dbReference>
<keyword evidence="7" id="KW-1133">Transmembrane helix</keyword>
<dbReference type="EMBL" id="FIHA01000064">
    <property type="protein sequence ID" value="CYV13982.1"/>
    <property type="molecule type" value="Genomic_DNA"/>
</dbReference>
<feature type="region of interest" description="Disordered" evidence="6">
    <location>
        <begin position="1897"/>
        <end position="1917"/>
    </location>
</feature>
<evidence type="ECO:0000256" key="1">
    <source>
        <dbReference type="ARBA" id="ARBA00022512"/>
    </source>
</evidence>
<accession>A0A123TCJ8</accession>
<keyword evidence="7" id="KW-0472">Membrane</keyword>
<dbReference type="RefSeq" id="WP_061767532.1">
    <property type="nucleotide sequence ID" value="NZ_FIHA01000064.1"/>
</dbReference>
<dbReference type="NCBIfam" id="TIGR01168">
    <property type="entry name" value="YSIRK_signal"/>
    <property type="match status" value="1"/>
</dbReference>
<evidence type="ECO:0000256" key="7">
    <source>
        <dbReference type="SAM" id="Phobius"/>
    </source>
</evidence>
<dbReference type="Proteomes" id="UP000072794">
    <property type="component" value="Unassembled WGS sequence"/>
</dbReference>
<feature type="compositionally biased region" description="Polar residues" evidence="6">
    <location>
        <begin position="119"/>
        <end position="130"/>
    </location>
</feature>
<sequence>MLDKKKINFRRKRMTTPDKRYRYSIRKFNVGIASVAIAAFMFLGNGAVSVSANDLASNEEVIPTSGQVSEEDLSSSTEIKETEPVSSSTLPTETPEETPAQTEKVVTEETVPVAENADSLPTNESQQESLGTKESDDALAAAKKVLEQVISEAEVLSADALRKAAKSTADTSSLEAAANATKAAAATANKVFADEHASLEEVNAQITAIRTAVGNLVPELTSFTGTEEVTVMLAATTSGAADANQSGIDAISANNGQYTAISVTQNFKWTDIEENPIIALKKTDGSYKYKKFSGTVTVDIAKAAQRAGEFEDAAAYKTANGPLQAGDKVYIIQESDFTSAPTSIEESYDLTKFHHREHLIFGGDGIYEEAPIEDLADPDADATIGAFIALARPGSFVSEIRFRDMWNMTEEDIYLPKENNTVLVADSIGDALRQSEQSYKNFGLFLSHIAVSDDKVNKPNTVMELPKGVEVVFADQSGQQTTFNEAMAEIMAALRYDENYEIVNHKDTLKFKFIVKKDGQIIQEDADWRTITLHVYSSAEKVQGMVKTTLTNTQNDFAAGIVDNIDFSGLPEEMKKEAVEMEKTYRNVDGTLPQDGQLPEFSNPDGKRYDWVVKVGEESDGTHATSPARYFPYDMDLFQGEGGKITEALLGYIPYIQDYNDGTDRYNDIPNDAGIKDIPPSEHDKKLVPYYSLGPIFTRTMFDHSFTQEPGGVNKSYWHSLTEGAPIPQLDFEPTVNLDIVTLSDNPQPNPKGTVKIVYKALNADGTDVDSSVVLRADVTDTEDAAVGTPWNAKETGVDHDKDTATDSIDERPETFTTQATETNPSREYKLVSAKTTVQTPTDAAPVTVTDDAQLEGQVIEGTTTVTYYYALVQEQPATSREVKGDVIIKYEDTAGTEIKGQLKDTDQGVVATYTTPSRRYIKVDNQVTYLDSEPAETVKLSNLAYNADQTREDGTVEKPATIESAGKTYRFIKLKDDSATVTGLVTEATKTVTYVYAPEQTRQVPTPSNGSVIVEYKLEGSETTENPEGTKLQADFKDTTDQLVSTSTVTETYYVDANGKEQVTNISEPVVTLTNATYEVTKAEAPDVLTIGGKTYHKVRVNGTENGTLPAGETKVTYYYAEEQVEEGVIEEKGNVTVKYETEGGAPLKPAYKDSENVLVSSTPTTRRYYLKDGKKVYLDEQPVRGTTTKTDATYDTREDKSETGGVNEKPATLTDESGTTYHLIKTKDKTPENGTLPAGDTVVTYVYAPEQTRQVSTPSNGSVIVEYKLEGSETPEKPEGEKLQADFKDTTDQLVSTSTVTETYYVDENGEEQVTNTSEPVVTNTNATYEVTKDEAPDVLTIGEKTYHKVRVNGTENGTLPAGETKVTYYYAEEQVEEGVIEEKGNVTVKYETEGGAPLKPAYKDSENVLVSSTPTTRRYYLKDGKKVYLDEQPVRGTTTKTDATYDTREDKSATGGVNEKPATLTDEAGTTYHLIKTKDETPENGTLPAGDTVVTYVYAPEQTREVPTEKTGSVIVEYKLEGSETPEKPEGTKLQADFNDTTDQLVSTSTVTETYYVDANGVEKVTNTSEPVVTNTNATYEVTKDEAPDVLTIGGKTYHKVRVNGTENGTLPAGETKVTYYYAEEQVEEGVIEEKGNVTIKYETEGGAPLKSDYKDSENVLVSSTPTTRRYYLKDGKKVYLDEQPVRGTTTKTDATYDTREDKSETGGVNEKPATLTDESGKKYHLIKTKDKTPENGTLPAGDTVVTYVYAPEQTEIIPTENKAKVTVNYYILGTSTPLQPSYEDTPATKISETVTTNTYYLDANNERVPVGAPKVVTNPVDPAVTYNTTETKNGKEERPTTLESGGKTYHLVEAATTFTDGTGIRGNLTKDTVVNYYYAEIKDEVTTEPTNGSVTIKYESTDGTPLRDDKEDTASTVISTKTTTKKYYEYDGQKVYVGDPVESTETVDLSYNTTEADKDEKPETLQKDGKTYQRVAVKAGSADENGKVTGDHVVTYVYAEIKDEVTTEPTNGSVTIKYETVDGKELQSPFPDTPSTEISSITTKRKYYEYNGVKTYVGEAEVTPSTKDVPYNTTEDNEKPETLQKGDKTYQLVAVKADSAAEKGKVTGDHVVTYVYAEVPEEPKPEEPKPGEPTPPTDGGTTPPTDGGTTPPTDGGTTPPTDGGTTPPTDGGVNPPTDGGTTPPTDGGTTPPTDGGTTPPTDGGTTPPTDGGTTPPTDGGVNPPTDGGTTPPIDGGTTPPTDGGVNPPTDGGTTPPTDGGVNPPTDGGTTPPTDGGTTPPTDGGVNPPTDGGTTPPTDGGVNPPTDGGVNPPTDGGTTPPTDGGTTPPTDGGVNPPTDGGVNPPTDGGTTPPTDGGVNPPTDGGTTPPTDGGTTPPTDGGVNPPTDGGTTPPTDGGTTPPTDGGTTPPTDGGVNPPMDGGTTPPTDGGTTPPTDGGTTPPTDGGVNPPTDGGVNPPTDGGTTPPTDGGTTPPTDGGTNPPTDGGTTPTPPTGTITVTPKAGTAQLPNTGEASTSPLYGVLAFATGLAGLFGLVKKKKEEDQ</sequence>
<feature type="transmembrane region" description="Helical" evidence="7">
    <location>
        <begin position="2519"/>
        <end position="2537"/>
    </location>
</feature>
<dbReference type="InterPro" id="IPR019931">
    <property type="entry name" value="LPXTG_anchor"/>
</dbReference>
<evidence type="ECO:0000256" key="3">
    <source>
        <dbReference type="ARBA" id="ARBA00022729"/>
    </source>
</evidence>
<dbReference type="NCBIfam" id="TIGR01167">
    <property type="entry name" value="LPXTG_anchor"/>
    <property type="match status" value="1"/>
</dbReference>
<dbReference type="Pfam" id="PF06458">
    <property type="entry name" value="MucBP"/>
    <property type="match status" value="7"/>
</dbReference>
<name>A0A123TCJ8_STRSU</name>
<dbReference type="InterPro" id="IPR009459">
    <property type="entry name" value="MucBP_dom"/>
</dbReference>
<keyword evidence="4" id="KW-0677">Repeat</keyword>
<feature type="compositionally biased region" description="Basic and acidic residues" evidence="6">
    <location>
        <begin position="1194"/>
        <end position="1204"/>
    </location>
</feature>
<feature type="domain" description="Gram-positive cocci surface proteins LPxTG" evidence="8">
    <location>
        <begin position="2509"/>
        <end position="2545"/>
    </location>
</feature>
<keyword evidence="2" id="KW-0964">Secreted</keyword>
<reference evidence="9 10" key="1">
    <citation type="submission" date="2016-02" db="EMBL/GenBank/DDBJ databases">
        <authorList>
            <consortium name="Pathogen Informatics"/>
        </authorList>
    </citation>
    <scope>NUCLEOTIDE SEQUENCE [LARGE SCALE GENOMIC DNA]</scope>
    <source>
        <strain evidence="9 10">LSS52</strain>
    </source>
</reference>
<keyword evidence="5" id="KW-0572">Peptidoglycan-anchor</keyword>
<organism evidence="9 10">
    <name type="scientific">Streptococcus suis</name>
    <dbReference type="NCBI Taxonomy" id="1307"/>
    <lineage>
        <taxon>Bacteria</taxon>
        <taxon>Bacillati</taxon>
        <taxon>Bacillota</taxon>
        <taxon>Bacilli</taxon>
        <taxon>Lactobacillales</taxon>
        <taxon>Streptococcaceae</taxon>
        <taxon>Streptococcus</taxon>
    </lineage>
</organism>
<evidence type="ECO:0000256" key="4">
    <source>
        <dbReference type="ARBA" id="ARBA00022737"/>
    </source>
</evidence>
<dbReference type="InterPro" id="IPR005877">
    <property type="entry name" value="YSIRK_signal_dom"/>
</dbReference>
<feature type="compositionally biased region" description="Polar residues" evidence="6">
    <location>
        <begin position="2508"/>
        <end position="2517"/>
    </location>
</feature>
<feature type="region of interest" description="Disordered" evidence="6">
    <location>
        <begin position="61"/>
        <end position="135"/>
    </location>
</feature>
<dbReference type="Pfam" id="PF00746">
    <property type="entry name" value="Gram_pos_anchor"/>
    <property type="match status" value="1"/>
</dbReference>
<evidence type="ECO:0000256" key="5">
    <source>
        <dbReference type="ARBA" id="ARBA00023088"/>
    </source>
</evidence>
<evidence type="ECO:0000259" key="8">
    <source>
        <dbReference type="PROSITE" id="PS50847"/>
    </source>
</evidence>
<feature type="region of interest" description="Disordered" evidence="6">
    <location>
        <begin position="1185"/>
        <end position="1220"/>
    </location>
</feature>
<keyword evidence="7" id="KW-0812">Transmembrane</keyword>
<feature type="compositionally biased region" description="Basic and acidic residues" evidence="6">
    <location>
        <begin position="2125"/>
        <end position="2134"/>
    </location>
</feature>
<proteinExistence type="predicted"/>
<keyword evidence="3" id="KW-0732">Signal</keyword>
<feature type="compositionally biased region" description="Low complexity" evidence="6">
    <location>
        <begin position="84"/>
        <end position="111"/>
    </location>
</feature>
<evidence type="ECO:0000313" key="10">
    <source>
        <dbReference type="Proteomes" id="UP000072794"/>
    </source>
</evidence>
<evidence type="ECO:0000256" key="6">
    <source>
        <dbReference type="SAM" id="MobiDB-lite"/>
    </source>
</evidence>
<gene>
    <name evidence="9" type="ORF">ERS132414_02200</name>
</gene>
<feature type="region of interest" description="Disordered" evidence="6">
    <location>
        <begin position="1689"/>
        <end position="1724"/>
    </location>
</feature>
<feature type="compositionally biased region" description="Basic and acidic residues" evidence="6">
    <location>
        <begin position="1698"/>
        <end position="1708"/>
    </location>
</feature>